<evidence type="ECO:0008006" key="3">
    <source>
        <dbReference type="Google" id="ProtNLM"/>
    </source>
</evidence>
<evidence type="ECO:0000313" key="2">
    <source>
        <dbReference type="Proteomes" id="UP000217431"/>
    </source>
</evidence>
<dbReference type="InterPro" id="IPR036709">
    <property type="entry name" value="Autotransporte_beta_dom_sf"/>
</dbReference>
<proteinExistence type="predicted"/>
<protein>
    <recommendedName>
        <fullName evidence="3">Outer membrane protein beta-barrel domain-containing protein</fullName>
    </recommendedName>
</protein>
<gene>
    <name evidence="1" type="ORF">PIOMA14_I_0514</name>
</gene>
<organism evidence="1 2">
    <name type="scientific">Prevotella intermedia</name>
    <dbReference type="NCBI Taxonomy" id="28131"/>
    <lineage>
        <taxon>Bacteria</taxon>
        <taxon>Pseudomonadati</taxon>
        <taxon>Bacteroidota</taxon>
        <taxon>Bacteroidia</taxon>
        <taxon>Bacteroidales</taxon>
        <taxon>Prevotellaceae</taxon>
        <taxon>Prevotella</taxon>
    </lineage>
</organism>
<dbReference type="SUPFAM" id="SSF103515">
    <property type="entry name" value="Autotransporter"/>
    <property type="match status" value="1"/>
</dbReference>
<dbReference type="RefSeq" id="WP_096405050.1">
    <property type="nucleotide sequence ID" value="NZ_AP014597.1"/>
</dbReference>
<dbReference type="AlphaFoldDB" id="A0A0S3UI58"/>
<dbReference type="EMBL" id="AP014597">
    <property type="protein sequence ID" value="BAU17022.1"/>
    <property type="molecule type" value="Genomic_DNA"/>
</dbReference>
<dbReference type="Proteomes" id="UP000217431">
    <property type="component" value="Chromosome I"/>
</dbReference>
<sequence>MMKKLSLLLLGLTLSLGIYAQFQEGKGYLGASLTGLDLHYNGHDKFNFGLEAKVGYLPWDDIMLLASVSAEHNGSKAVADHIVVGAGARYYITQNGLYLGAGCKFLHANHNYNDMLLGAEVGYAFFINRSVTIEPAIYYDQSFKDTKYSTIGLKLGLGIYLFDD</sequence>
<accession>A0A0S3UI58</accession>
<dbReference type="STRING" id="28131.BWX40_06100"/>
<name>A0A0S3UI58_PREIN</name>
<reference evidence="1 2" key="1">
    <citation type="journal article" date="2016" name="DNA Res.">
        <title>The complete genome sequencing of Prevotella intermedia strain OMA14 and a subsequent fine-scale, intra-species genomic comparison reveal an unusual amplification of conjugative and mobile transposons and identify a novel Prevotella-lineage-specific repeat.</title>
        <authorList>
            <person name="Naito M."/>
            <person name="Ogura Y."/>
            <person name="Itoh T."/>
            <person name="Shoji M."/>
            <person name="Okamoto M."/>
            <person name="Hayashi T."/>
            <person name="Nakayama K."/>
        </authorList>
    </citation>
    <scope>NUCLEOTIDE SEQUENCE [LARGE SCALE GENOMIC DNA]</scope>
    <source>
        <strain evidence="1 2">OMA14</strain>
    </source>
</reference>
<evidence type="ECO:0000313" key="1">
    <source>
        <dbReference type="EMBL" id="BAU17022.1"/>
    </source>
</evidence>